<feature type="transmembrane region" description="Helical" evidence="8">
    <location>
        <begin position="206"/>
        <end position="225"/>
    </location>
</feature>
<dbReference type="OrthoDB" id="9810952at2"/>
<evidence type="ECO:0000256" key="6">
    <source>
        <dbReference type="ARBA" id="ARBA00023065"/>
    </source>
</evidence>
<dbReference type="PANTHER" id="PTHR32024:SF1">
    <property type="entry name" value="KTR SYSTEM POTASSIUM UPTAKE PROTEIN B"/>
    <property type="match status" value="1"/>
</dbReference>
<keyword evidence="5 8" id="KW-1133">Transmembrane helix</keyword>
<evidence type="ECO:0000256" key="3">
    <source>
        <dbReference type="ARBA" id="ARBA00022475"/>
    </source>
</evidence>
<feature type="transmembrane region" description="Helical" evidence="8">
    <location>
        <begin position="31"/>
        <end position="53"/>
    </location>
</feature>
<evidence type="ECO:0000313" key="10">
    <source>
        <dbReference type="Proteomes" id="UP000314011"/>
    </source>
</evidence>
<dbReference type="RefSeq" id="WP_140193430.1">
    <property type="nucleotide sequence ID" value="NZ_CP065915.1"/>
</dbReference>
<dbReference type="GO" id="GO:0005886">
    <property type="term" value="C:plasma membrane"/>
    <property type="evidence" value="ECO:0007669"/>
    <property type="project" value="UniProtKB-SubCell"/>
</dbReference>
<accession>A0A5C5GFA5</accession>
<dbReference type="GO" id="GO:0030001">
    <property type="term" value="P:metal ion transport"/>
    <property type="evidence" value="ECO:0007669"/>
    <property type="project" value="UniProtKB-ARBA"/>
</dbReference>
<evidence type="ECO:0000256" key="8">
    <source>
        <dbReference type="SAM" id="Phobius"/>
    </source>
</evidence>
<feature type="transmembrane region" description="Helical" evidence="8">
    <location>
        <begin position="420"/>
        <end position="440"/>
    </location>
</feature>
<dbReference type="EMBL" id="VFFF01000001">
    <property type="protein sequence ID" value="TNY32747.1"/>
    <property type="molecule type" value="Genomic_DNA"/>
</dbReference>
<sequence length="460" mass="48222">MTHPDTGDAPLLQDEPAVTASRLARIGGRPATALLAGYSIYILLGTLVLLLPLSRVLPVSPLDALFIATSAVSTTGLVTVDPGTTFSLFGEIAILLMIQVGGLGYMTIGSVALLTFQERLSAPREALTRTAFDLPGEIKLGAFLRAVVLFTLTIEALGAAALYLMFKGAGVADPGWSALFHAVSAFCTAGFSLFPDSLERFSGHPGVLLVVSALSLFGAMGFLIVVDVWRALHKRRARLGFTTRIIVRVTAALIAIATLLLFVADPAIAALPFGERMLAAFFQSMTAATTVGFNSVPIGGLSAAMLMALVILMVIGASPAGTGGGIKTTAFATLVALVRATLRGKRGAALWGHRLPDEKVRIAAATLAYYCTVMCVALLLLLMTESGAAFEAVLFETVSAMGTVGLSAGLTGDLTPWGKLILIVLMTAGRLGILTFGIAITRFRPEHLWVAERAEHLSPR</sequence>
<feature type="transmembrane region" description="Helical" evidence="8">
    <location>
        <begin position="142"/>
        <end position="164"/>
    </location>
</feature>
<keyword evidence="10" id="KW-1185">Reference proteome</keyword>
<dbReference type="GO" id="GO:0008324">
    <property type="term" value="F:monoatomic cation transmembrane transporter activity"/>
    <property type="evidence" value="ECO:0007669"/>
    <property type="project" value="InterPro"/>
</dbReference>
<gene>
    <name evidence="9" type="ORF">FHY64_05585</name>
</gene>
<dbReference type="Proteomes" id="UP000314011">
    <property type="component" value="Unassembled WGS sequence"/>
</dbReference>
<evidence type="ECO:0000256" key="1">
    <source>
        <dbReference type="ARBA" id="ARBA00004651"/>
    </source>
</evidence>
<evidence type="ECO:0000256" key="4">
    <source>
        <dbReference type="ARBA" id="ARBA00022692"/>
    </source>
</evidence>
<dbReference type="Pfam" id="PF02386">
    <property type="entry name" value="TrkH"/>
    <property type="match status" value="1"/>
</dbReference>
<feature type="transmembrane region" description="Helical" evidence="8">
    <location>
        <begin position="300"/>
        <end position="318"/>
    </location>
</feature>
<feature type="transmembrane region" description="Helical" evidence="8">
    <location>
        <begin position="362"/>
        <end position="382"/>
    </location>
</feature>
<feature type="transmembrane region" description="Helical" evidence="8">
    <location>
        <begin position="176"/>
        <end position="194"/>
    </location>
</feature>
<organism evidence="9 10">
    <name type="scientific">Pelagovum pacificum</name>
    <dbReference type="NCBI Taxonomy" id="2588711"/>
    <lineage>
        <taxon>Bacteria</taxon>
        <taxon>Pseudomonadati</taxon>
        <taxon>Pseudomonadota</taxon>
        <taxon>Alphaproteobacteria</taxon>
        <taxon>Rhodobacterales</taxon>
        <taxon>Paracoccaceae</taxon>
        <taxon>Pelagovum</taxon>
    </lineage>
</organism>
<dbReference type="InterPro" id="IPR003445">
    <property type="entry name" value="Cat_transpt"/>
</dbReference>
<evidence type="ECO:0000256" key="2">
    <source>
        <dbReference type="ARBA" id="ARBA00022448"/>
    </source>
</evidence>
<name>A0A5C5GFA5_9RHOB</name>
<dbReference type="AlphaFoldDB" id="A0A5C5GFA5"/>
<keyword evidence="2" id="KW-0813">Transport</keyword>
<keyword evidence="3" id="KW-1003">Cell membrane</keyword>
<dbReference type="PANTHER" id="PTHR32024">
    <property type="entry name" value="TRK SYSTEM POTASSIUM UPTAKE PROTEIN TRKG-RELATED"/>
    <property type="match status" value="1"/>
</dbReference>
<evidence type="ECO:0000256" key="7">
    <source>
        <dbReference type="ARBA" id="ARBA00023136"/>
    </source>
</evidence>
<keyword evidence="7 8" id="KW-0472">Membrane</keyword>
<evidence type="ECO:0000313" key="9">
    <source>
        <dbReference type="EMBL" id="TNY32747.1"/>
    </source>
</evidence>
<evidence type="ECO:0000256" key="5">
    <source>
        <dbReference type="ARBA" id="ARBA00022989"/>
    </source>
</evidence>
<keyword evidence="4 8" id="KW-0812">Transmembrane</keyword>
<reference evidence="9 10" key="1">
    <citation type="submission" date="2019-06" db="EMBL/GenBank/DDBJ databases">
        <title>Genome of new Rhodobacteraceae sp. SM1903.</title>
        <authorList>
            <person name="Ren X."/>
        </authorList>
    </citation>
    <scope>NUCLEOTIDE SEQUENCE [LARGE SCALE GENOMIC DNA]</scope>
    <source>
        <strain evidence="9 10">SM1903</strain>
    </source>
</reference>
<feature type="transmembrane region" description="Helical" evidence="8">
    <location>
        <begin position="92"/>
        <end position="116"/>
    </location>
</feature>
<keyword evidence="6" id="KW-0406">Ion transport</keyword>
<comment type="caution">
    <text evidence="9">The sequence shown here is derived from an EMBL/GenBank/DDBJ whole genome shotgun (WGS) entry which is preliminary data.</text>
</comment>
<comment type="subcellular location">
    <subcellularLocation>
        <location evidence="1">Cell membrane</location>
        <topology evidence="1">Multi-pass membrane protein</topology>
    </subcellularLocation>
</comment>
<feature type="transmembrane region" description="Helical" evidence="8">
    <location>
        <begin position="388"/>
        <end position="408"/>
    </location>
</feature>
<feature type="transmembrane region" description="Helical" evidence="8">
    <location>
        <begin position="245"/>
        <end position="264"/>
    </location>
</feature>
<protein>
    <submittedName>
        <fullName evidence="9">Potassium transporter KtrB</fullName>
    </submittedName>
</protein>
<proteinExistence type="predicted"/>